<reference evidence="2" key="1">
    <citation type="journal article" date="2012" name="MBio">
        <title>Comparative genome analysis of Trichophyton rubrum and related dermatophytes reveals candidate genes involved in infection.</title>
        <authorList>
            <person name="Martinez D.A."/>
            <person name="Oliver B.G."/>
            <person name="Graeser Y."/>
            <person name="Goldberg J.M."/>
            <person name="Li W."/>
            <person name="Martinez-Rossi N.M."/>
            <person name="Monod M."/>
            <person name="Shelest E."/>
            <person name="Barton R.C."/>
            <person name="Birch E."/>
            <person name="Brakhage A.A."/>
            <person name="Chen Z."/>
            <person name="Gurr S.J."/>
            <person name="Heiman D."/>
            <person name="Heitman J."/>
            <person name="Kosti I."/>
            <person name="Rossi A."/>
            <person name="Saif S."/>
            <person name="Samalova M."/>
            <person name="Saunders C.W."/>
            <person name="Shea T."/>
            <person name="Summerbell R.C."/>
            <person name="Xu J."/>
            <person name="Young S."/>
            <person name="Zeng Q."/>
            <person name="Birren B.W."/>
            <person name="Cuomo C.A."/>
            <person name="White T.C."/>
        </authorList>
    </citation>
    <scope>NUCLEOTIDE SEQUENCE [LARGE SCALE GENOMIC DNA]</scope>
    <source>
        <strain evidence="2">ATCC MYA-4605 / CBS 113480</strain>
    </source>
</reference>
<organism evidence="1 2">
    <name type="scientific">Arthroderma otae (strain ATCC MYA-4605 / CBS 113480)</name>
    <name type="common">Microsporum canis</name>
    <dbReference type="NCBI Taxonomy" id="554155"/>
    <lineage>
        <taxon>Eukaryota</taxon>
        <taxon>Fungi</taxon>
        <taxon>Dikarya</taxon>
        <taxon>Ascomycota</taxon>
        <taxon>Pezizomycotina</taxon>
        <taxon>Eurotiomycetes</taxon>
        <taxon>Eurotiomycetidae</taxon>
        <taxon>Onygenales</taxon>
        <taxon>Arthrodermataceae</taxon>
        <taxon>Microsporum</taxon>
    </lineage>
</organism>
<name>C5FDE8_ARTOC</name>
<accession>C5FDE8</accession>
<dbReference type="RefSeq" id="XP_002850706.1">
    <property type="nucleotide sequence ID" value="XM_002850660.1"/>
</dbReference>
<dbReference type="Proteomes" id="UP000002035">
    <property type="component" value="Unassembled WGS sequence"/>
</dbReference>
<dbReference type="VEuPathDB" id="FungiDB:MCYG_00810"/>
<dbReference type="EMBL" id="DS995701">
    <property type="protein sequence ID" value="EEQ27922.1"/>
    <property type="molecule type" value="Genomic_DNA"/>
</dbReference>
<sequence>MAEEIVAITCSQDPRQCIYTYTHTDRKFRPVRDKHPWSGGVFQHLGMKTGVMVASRINRSKASLVQRLVNGKATEEEARPPQTSKRGSQDLLAGLHIRLVLRLRSAKVEPLGLMHQRIHVLGKLVSGLIRKA</sequence>
<dbReference type="AlphaFoldDB" id="C5FDE8"/>
<keyword evidence="2" id="KW-1185">Reference proteome</keyword>
<gene>
    <name evidence="1" type="ORF">MCYG_00810</name>
</gene>
<evidence type="ECO:0000313" key="2">
    <source>
        <dbReference type="Proteomes" id="UP000002035"/>
    </source>
</evidence>
<dbReference type="HOGENOM" id="CLU_1916575_0_0_1"/>
<evidence type="ECO:0000313" key="1">
    <source>
        <dbReference type="EMBL" id="EEQ27922.1"/>
    </source>
</evidence>
<protein>
    <submittedName>
        <fullName evidence="1">Uncharacterized protein</fullName>
    </submittedName>
</protein>
<proteinExistence type="predicted"/>
<dbReference type="GeneID" id="9226636"/>